<accession>A0A1Y2GDF9</accession>
<sequence length="335" mass="35441">MAHHYFPIADLKKALALLKPVTSTALVSQATTPALDVTKAALNRALTLPKPVAPTVSVLQATGGATPTLEVTKAALNKALTLPKPVAPTALASETAGGAFATSVLETMETALYKEALALSSLAPPIARASERVSTIAVVPAARAPPATPEIAVPVTPSPPAPMDWRTAQVEPVVTVPPYVDINAAAKLPPVIPAALKPMLATAPVTMTGAITAPATAATPIAAAFPNIDMLLLLFKERKERVKRRERLSFCQFSRALLVNLFSLGISPVAHLHFCSEANVYGKMLSSIHRAMLQRVILIAILMKESVKNDGEMNNESKIRAQRKNEERGMACGFF</sequence>
<name>A0A1Y2GDF9_9FUNG</name>
<dbReference type="GeneID" id="33561667"/>
<evidence type="ECO:0000313" key="2">
    <source>
        <dbReference type="Proteomes" id="UP000193648"/>
    </source>
</evidence>
<organism evidence="1 2">
    <name type="scientific">Lobosporangium transversale</name>
    <dbReference type="NCBI Taxonomy" id="64571"/>
    <lineage>
        <taxon>Eukaryota</taxon>
        <taxon>Fungi</taxon>
        <taxon>Fungi incertae sedis</taxon>
        <taxon>Mucoromycota</taxon>
        <taxon>Mortierellomycotina</taxon>
        <taxon>Mortierellomycetes</taxon>
        <taxon>Mortierellales</taxon>
        <taxon>Mortierellaceae</taxon>
        <taxon>Lobosporangium</taxon>
    </lineage>
</organism>
<evidence type="ECO:0000313" key="1">
    <source>
        <dbReference type="EMBL" id="ORZ04796.1"/>
    </source>
</evidence>
<dbReference type="Proteomes" id="UP000193648">
    <property type="component" value="Unassembled WGS sequence"/>
</dbReference>
<gene>
    <name evidence="1" type="ORF">BCR41DRAFT_191397</name>
</gene>
<protein>
    <submittedName>
        <fullName evidence="1">Uncharacterized protein</fullName>
    </submittedName>
</protein>
<dbReference type="AlphaFoldDB" id="A0A1Y2GDF9"/>
<dbReference type="InParanoid" id="A0A1Y2GDF9"/>
<proteinExistence type="predicted"/>
<dbReference type="EMBL" id="MCFF01000054">
    <property type="protein sequence ID" value="ORZ04796.1"/>
    <property type="molecule type" value="Genomic_DNA"/>
</dbReference>
<reference evidence="1 2" key="1">
    <citation type="submission" date="2016-07" db="EMBL/GenBank/DDBJ databases">
        <title>Pervasive Adenine N6-methylation of Active Genes in Fungi.</title>
        <authorList>
            <consortium name="DOE Joint Genome Institute"/>
            <person name="Mondo S.J."/>
            <person name="Dannebaum R.O."/>
            <person name="Kuo R.C."/>
            <person name="Labutti K."/>
            <person name="Haridas S."/>
            <person name="Kuo A."/>
            <person name="Salamov A."/>
            <person name="Ahrendt S.R."/>
            <person name="Lipzen A."/>
            <person name="Sullivan W."/>
            <person name="Andreopoulos W.B."/>
            <person name="Clum A."/>
            <person name="Lindquist E."/>
            <person name="Daum C."/>
            <person name="Ramamoorthy G.K."/>
            <person name="Gryganskyi A."/>
            <person name="Culley D."/>
            <person name="Magnuson J.K."/>
            <person name="James T.Y."/>
            <person name="O'Malley M.A."/>
            <person name="Stajich J.E."/>
            <person name="Spatafora J.W."/>
            <person name="Visel A."/>
            <person name="Grigoriev I.V."/>
        </authorList>
    </citation>
    <scope>NUCLEOTIDE SEQUENCE [LARGE SCALE GENOMIC DNA]</scope>
    <source>
        <strain evidence="1 2">NRRL 3116</strain>
    </source>
</reference>
<comment type="caution">
    <text evidence="1">The sequence shown here is derived from an EMBL/GenBank/DDBJ whole genome shotgun (WGS) entry which is preliminary data.</text>
</comment>
<keyword evidence="2" id="KW-1185">Reference proteome</keyword>
<dbReference type="RefSeq" id="XP_021876733.1">
    <property type="nucleotide sequence ID" value="XM_022019822.1"/>
</dbReference>